<organism evidence="2 3">
    <name type="scientific">Clathrus columnatus</name>
    <dbReference type="NCBI Taxonomy" id="1419009"/>
    <lineage>
        <taxon>Eukaryota</taxon>
        <taxon>Fungi</taxon>
        <taxon>Dikarya</taxon>
        <taxon>Basidiomycota</taxon>
        <taxon>Agaricomycotina</taxon>
        <taxon>Agaricomycetes</taxon>
        <taxon>Phallomycetidae</taxon>
        <taxon>Phallales</taxon>
        <taxon>Clathraceae</taxon>
        <taxon>Clathrus</taxon>
    </lineage>
</organism>
<keyword evidence="3" id="KW-1185">Reference proteome</keyword>
<evidence type="ECO:0000256" key="1">
    <source>
        <dbReference type="SAM" id="MobiDB-lite"/>
    </source>
</evidence>
<accession>A0AAV5AT57</accession>
<evidence type="ECO:0000313" key="2">
    <source>
        <dbReference type="EMBL" id="GJJ15941.1"/>
    </source>
</evidence>
<dbReference type="AlphaFoldDB" id="A0AAV5AT57"/>
<name>A0AAV5AT57_9AGAM</name>
<gene>
    <name evidence="2" type="ORF">Clacol_010220</name>
</gene>
<feature type="region of interest" description="Disordered" evidence="1">
    <location>
        <begin position="254"/>
        <end position="275"/>
    </location>
</feature>
<dbReference type="EMBL" id="BPWL01000011">
    <property type="protein sequence ID" value="GJJ15941.1"/>
    <property type="molecule type" value="Genomic_DNA"/>
</dbReference>
<sequence>MAFEHRGIDRENNDPSISYIGEWTTVPANIFNHVGDFGPPLSTTLHSTKTTSGFVFPFQGSSIFVYGTVNITDSGNPTWKCSVDGSTNGIGLGIPNSVPFVSNRWSLCNMTSIPDGSHELVVNITSDGTPFYLDYIGYLPSADVSLENTLIVIDNLDPMVNYVSGWEALGSAANQTTDPNSLFNLAFVGIQISWYGFLLPEATTGGPRNVSSGEYSVDGTSFSPFQILNTSGTATITPLTLDYLIVANGSFSSSLSPSSPDGGANRTGTSHSLSDASATNYSLSNAGSIAGEVLGAIVGMQRDRHSTPITLVHKTSQIAENPITPLPSNVNSNDITLPEPFGSDSDSVGTHLFHTRILIPFNNSPLLASTHGPSAPGSTNDTDGDGTRLSSSIALREADPPPSYTIN</sequence>
<proteinExistence type="predicted"/>
<dbReference type="Proteomes" id="UP001050691">
    <property type="component" value="Unassembled WGS sequence"/>
</dbReference>
<feature type="region of interest" description="Disordered" evidence="1">
    <location>
        <begin position="368"/>
        <end position="407"/>
    </location>
</feature>
<reference evidence="2" key="1">
    <citation type="submission" date="2021-10" db="EMBL/GenBank/DDBJ databases">
        <title>De novo Genome Assembly of Clathrus columnatus (Basidiomycota, Fungi) Using Illumina and Nanopore Sequence Data.</title>
        <authorList>
            <person name="Ogiso-Tanaka E."/>
            <person name="Itagaki H."/>
            <person name="Hosoya T."/>
            <person name="Hosaka K."/>
        </authorList>
    </citation>
    <scope>NUCLEOTIDE SEQUENCE</scope>
    <source>
        <strain evidence="2">MO-923</strain>
    </source>
</reference>
<comment type="caution">
    <text evidence="2">The sequence shown here is derived from an EMBL/GenBank/DDBJ whole genome shotgun (WGS) entry which is preliminary data.</text>
</comment>
<protein>
    <submittedName>
        <fullName evidence="2">Uncharacterized protein</fullName>
    </submittedName>
</protein>
<evidence type="ECO:0000313" key="3">
    <source>
        <dbReference type="Proteomes" id="UP001050691"/>
    </source>
</evidence>
<feature type="compositionally biased region" description="Polar residues" evidence="1">
    <location>
        <begin position="266"/>
        <end position="275"/>
    </location>
</feature>